<gene>
    <name evidence="2" type="ORF">A306_00008220</name>
</gene>
<keyword evidence="3" id="KW-1185">Reference proteome</keyword>
<evidence type="ECO:0000313" key="3">
    <source>
        <dbReference type="Proteomes" id="UP000053872"/>
    </source>
</evidence>
<dbReference type="Proteomes" id="UP000053872">
    <property type="component" value="Unassembled WGS sequence"/>
</dbReference>
<reference evidence="2 3" key="1">
    <citation type="journal article" date="2013" name="Science">
        <title>Genomic diversity and evolution of the head crest in the rock pigeon.</title>
        <authorList>
            <person name="Shapiro M.D."/>
            <person name="Kronenberg Z."/>
            <person name="Li C."/>
            <person name="Domyan E.T."/>
            <person name="Pan H."/>
            <person name="Campbell M."/>
            <person name="Tan H."/>
            <person name="Huff C.D."/>
            <person name="Hu H."/>
            <person name="Vickrey A.I."/>
            <person name="Nielsen S.C."/>
            <person name="Stringham S.A."/>
            <person name="Hu H."/>
            <person name="Willerslev E."/>
            <person name="Gilbert M.T."/>
            <person name="Yandell M."/>
            <person name="Zhang G."/>
            <person name="Wang J."/>
        </authorList>
    </citation>
    <scope>NUCLEOTIDE SEQUENCE [LARGE SCALE GENOMIC DNA]</scope>
    <source>
        <tissue evidence="2">Blood</tissue>
    </source>
</reference>
<dbReference type="AlphaFoldDB" id="A0A2I0M9D9"/>
<feature type="compositionally biased region" description="Low complexity" evidence="1">
    <location>
        <begin position="58"/>
        <end position="94"/>
    </location>
</feature>
<comment type="caution">
    <text evidence="2">The sequence shown here is derived from an EMBL/GenBank/DDBJ whole genome shotgun (WGS) entry which is preliminary data.</text>
</comment>
<dbReference type="EMBL" id="AKCR02000027">
    <property type="protein sequence ID" value="PKK26290.1"/>
    <property type="molecule type" value="Genomic_DNA"/>
</dbReference>
<proteinExistence type="predicted"/>
<evidence type="ECO:0000256" key="1">
    <source>
        <dbReference type="SAM" id="MobiDB-lite"/>
    </source>
</evidence>
<accession>A0A2I0M9D9</accession>
<organism evidence="2 3">
    <name type="scientific">Columba livia</name>
    <name type="common">Rock dove</name>
    <dbReference type="NCBI Taxonomy" id="8932"/>
    <lineage>
        <taxon>Eukaryota</taxon>
        <taxon>Metazoa</taxon>
        <taxon>Chordata</taxon>
        <taxon>Craniata</taxon>
        <taxon>Vertebrata</taxon>
        <taxon>Euteleostomi</taxon>
        <taxon>Archelosauria</taxon>
        <taxon>Archosauria</taxon>
        <taxon>Dinosauria</taxon>
        <taxon>Saurischia</taxon>
        <taxon>Theropoda</taxon>
        <taxon>Coelurosauria</taxon>
        <taxon>Aves</taxon>
        <taxon>Neognathae</taxon>
        <taxon>Neoaves</taxon>
        <taxon>Columbimorphae</taxon>
        <taxon>Columbiformes</taxon>
        <taxon>Columbidae</taxon>
        <taxon>Columba</taxon>
    </lineage>
</organism>
<protein>
    <submittedName>
        <fullName evidence="2">Thrombomodulin-like</fullName>
    </submittedName>
</protein>
<sequence>MTDVAATPPPPQGSPNGTLRTTGTPRTTSILCTTGTPRTTGIPPTMRTPTGVTPPAPTAAGRHPAAAGLRPGPAGLQEEGGQEGEAAGQKRGGQLLLGARAAREPSGQRRAQV</sequence>
<evidence type="ECO:0000313" key="2">
    <source>
        <dbReference type="EMBL" id="PKK26290.1"/>
    </source>
</evidence>
<feature type="region of interest" description="Disordered" evidence="1">
    <location>
        <begin position="1"/>
        <end position="113"/>
    </location>
</feature>
<name>A0A2I0M9D9_COLLI</name>
<feature type="compositionally biased region" description="Low complexity" evidence="1">
    <location>
        <begin position="17"/>
        <end position="51"/>
    </location>
</feature>
<feature type="non-terminal residue" evidence="2">
    <location>
        <position position="113"/>
    </location>
</feature>
<dbReference type="InParanoid" id="A0A2I0M9D9"/>